<gene>
    <name evidence="3" type="ORF">THAOC_29047</name>
</gene>
<evidence type="ECO:0008006" key="5">
    <source>
        <dbReference type="Google" id="ProtNLM"/>
    </source>
</evidence>
<protein>
    <recommendedName>
        <fullName evidence="5">SBP-type domain-containing protein</fullName>
    </recommendedName>
</protein>
<evidence type="ECO:0000313" key="4">
    <source>
        <dbReference type="Proteomes" id="UP000266841"/>
    </source>
</evidence>
<keyword evidence="4" id="KW-1185">Reference proteome</keyword>
<proteinExistence type="predicted"/>
<comment type="caution">
    <text evidence="3">The sequence shown here is derived from an EMBL/GenBank/DDBJ whole genome shotgun (WGS) entry which is preliminary data.</text>
</comment>
<name>K0RHK7_THAOC</name>
<sequence length="159" mass="17776">MMRAVGQGPCPSVPVSLRVLVALRSLLGGAMDGGSDGDEEPRPIKRRSETERDRDTRRLEENASRGCRRGLGRHPRREACPPIPLFVDGRRCRRRRLIAHNARRGWRGKLRLWRGDVENETPSADFSSIRDDDGTALVYSGMGKQALGFLLAQSSRAKE</sequence>
<evidence type="ECO:0000256" key="1">
    <source>
        <dbReference type="SAM" id="MobiDB-lite"/>
    </source>
</evidence>
<reference evidence="3 4" key="1">
    <citation type="journal article" date="2012" name="Genome Biol.">
        <title>Genome and low-iron response of an oceanic diatom adapted to chronic iron limitation.</title>
        <authorList>
            <person name="Lommer M."/>
            <person name="Specht M."/>
            <person name="Roy A.S."/>
            <person name="Kraemer L."/>
            <person name="Andreson R."/>
            <person name="Gutowska M.A."/>
            <person name="Wolf J."/>
            <person name="Bergner S.V."/>
            <person name="Schilhabel M.B."/>
            <person name="Klostermeier U.C."/>
            <person name="Beiko R.G."/>
            <person name="Rosenstiel P."/>
            <person name="Hippler M."/>
            <person name="Laroche J."/>
        </authorList>
    </citation>
    <scope>NUCLEOTIDE SEQUENCE [LARGE SCALE GENOMIC DNA]</scope>
    <source>
        <strain evidence="3 4">CCMP1005</strain>
    </source>
</reference>
<dbReference type="eggNOG" id="ENOG502SDBJ">
    <property type="taxonomic scope" value="Eukaryota"/>
</dbReference>
<dbReference type="Proteomes" id="UP000266841">
    <property type="component" value="Unassembled WGS sequence"/>
</dbReference>
<feature type="signal peptide" evidence="2">
    <location>
        <begin position="1"/>
        <end position="37"/>
    </location>
</feature>
<feature type="compositionally biased region" description="Basic residues" evidence="1">
    <location>
        <begin position="66"/>
        <end position="76"/>
    </location>
</feature>
<feature type="compositionally biased region" description="Basic and acidic residues" evidence="1">
    <location>
        <begin position="40"/>
        <end position="63"/>
    </location>
</feature>
<feature type="chain" id="PRO_5003836305" description="SBP-type domain-containing protein" evidence="2">
    <location>
        <begin position="38"/>
        <end position="159"/>
    </location>
</feature>
<organism evidence="3 4">
    <name type="scientific">Thalassiosira oceanica</name>
    <name type="common">Marine diatom</name>
    <dbReference type="NCBI Taxonomy" id="159749"/>
    <lineage>
        <taxon>Eukaryota</taxon>
        <taxon>Sar</taxon>
        <taxon>Stramenopiles</taxon>
        <taxon>Ochrophyta</taxon>
        <taxon>Bacillariophyta</taxon>
        <taxon>Coscinodiscophyceae</taxon>
        <taxon>Thalassiosirophycidae</taxon>
        <taxon>Thalassiosirales</taxon>
        <taxon>Thalassiosiraceae</taxon>
        <taxon>Thalassiosira</taxon>
    </lineage>
</organism>
<accession>K0RHK7</accession>
<keyword evidence="2" id="KW-0732">Signal</keyword>
<dbReference type="EMBL" id="AGNL01041076">
    <property type="protein sequence ID" value="EJK51754.1"/>
    <property type="molecule type" value="Genomic_DNA"/>
</dbReference>
<evidence type="ECO:0000313" key="3">
    <source>
        <dbReference type="EMBL" id="EJK51754.1"/>
    </source>
</evidence>
<feature type="region of interest" description="Disordered" evidence="1">
    <location>
        <begin position="30"/>
        <end position="80"/>
    </location>
</feature>
<evidence type="ECO:0000256" key="2">
    <source>
        <dbReference type="SAM" id="SignalP"/>
    </source>
</evidence>
<dbReference type="AlphaFoldDB" id="K0RHK7"/>